<organism evidence="3 4">
    <name type="scientific">Kibdelosporangium persicum</name>
    <dbReference type="NCBI Taxonomy" id="2698649"/>
    <lineage>
        <taxon>Bacteria</taxon>
        <taxon>Bacillati</taxon>
        <taxon>Actinomycetota</taxon>
        <taxon>Actinomycetes</taxon>
        <taxon>Pseudonocardiales</taxon>
        <taxon>Pseudonocardiaceae</taxon>
        <taxon>Kibdelosporangium</taxon>
    </lineage>
</organism>
<dbReference type="InterPro" id="IPR005183">
    <property type="entry name" value="DUF305_CopM-like"/>
</dbReference>
<gene>
    <name evidence="3" type="ORF">GC106_16130</name>
</gene>
<evidence type="ECO:0000313" key="4">
    <source>
        <dbReference type="Proteomes" id="UP000763557"/>
    </source>
</evidence>
<dbReference type="RefSeq" id="WP_173126677.1">
    <property type="nucleotide sequence ID" value="NZ_CBCSGW010000038.1"/>
</dbReference>
<dbReference type="Gene3D" id="1.20.1260.10">
    <property type="match status" value="1"/>
</dbReference>
<feature type="domain" description="DUF305" evidence="2">
    <location>
        <begin position="64"/>
        <end position="203"/>
    </location>
</feature>
<sequence length="205" mass="21651">MRAGALAVVLTGALVLSGCTGDTDQPESSEPGVIVPGAPGEPATTLPPGEAAQAAPKQGYNDADVKYVRMMIEHHRQALEMAGLAPSRAARDDVKALAGRITDTQGPDIKAMETWLARNKAPQHEMHGAMRGMATPEQLAALRAASGPAFDKMFLERMIAHHEGALEMAGDLLQTGSDVFVEEMAQDVIVAQQKEIGQMRAMLAG</sequence>
<dbReference type="PANTHER" id="PTHR36933">
    <property type="entry name" value="SLL0788 PROTEIN"/>
    <property type="match status" value="1"/>
</dbReference>
<accession>A0ABX2EZH9</accession>
<name>A0ABX2EZH9_9PSEU</name>
<proteinExistence type="predicted"/>
<dbReference type="PANTHER" id="PTHR36933:SF1">
    <property type="entry name" value="SLL0788 PROTEIN"/>
    <property type="match status" value="1"/>
</dbReference>
<dbReference type="EMBL" id="JAAATY010000003">
    <property type="protein sequence ID" value="NRN64407.1"/>
    <property type="molecule type" value="Genomic_DNA"/>
</dbReference>
<keyword evidence="4" id="KW-1185">Reference proteome</keyword>
<evidence type="ECO:0000256" key="1">
    <source>
        <dbReference type="SAM" id="MobiDB-lite"/>
    </source>
</evidence>
<dbReference type="Pfam" id="PF03713">
    <property type="entry name" value="DUF305"/>
    <property type="match status" value="1"/>
</dbReference>
<evidence type="ECO:0000313" key="3">
    <source>
        <dbReference type="EMBL" id="NRN64407.1"/>
    </source>
</evidence>
<reference evidence="3 4" key="1">
    <citation type="submission" date="2020-01" db="EMBL/GenBank/DDBJ databases">
        <title>Kibdelosporangium persica a novel Actinomycetes from a hot desert in Iran.</title>
        <authorList>
            <person name="Safaei N."/>
            <person name="Zaburannyi N."/>
            <person name="Mueller R."/>
            <person name="Wink J."/>
        </authorList>
    </citation>
    <scope>NUCLEOTIDE SEQUENCE [LARGE SCALE GENOMIC DNA]</scope>
    <source>
        <strain evidence="3 4">4NS15</strain>
    </source>
</reference>
<comment type="caution">
    <text evidence="3">The sequence shown here is derived from an EMBL/GenBank/DDBJ whole genome shotgun (WGS) entry which is preliminary data.</text>
</comment>
<feature type="region of interest" description="Disordered" evidence="1">
    <location>
        <begin position="20"/>
        <end position="58"/>
    </location>
</feature>
<dbReference type="PROSITE" id="PS51257">
    <property type="entry name" value="PROKAR_LIPOPROTEIN"/>
    <property type="match status" value="1"/>
</dbReference>
<dbReference type="InterPro" id="IPR012347">
    <property type="entry name" value="Ferritin-like"/>
</dbReference>
<protein>
    <submittedName>
        <fullName evidence="3">DUF305 domain-containing protein</fullName>
    </submittedName>
</protein>
<dbReference type="Proteomes" id="UP000763557">
    <property type="component" value="Unassembled WGS sequence"/>
</dbReference>
<evidence type="ECO:0000259" key="2">
    <source>
        <dbReference type="Pfam" id="PF03713"/>
    </source>
</evidence>